<reference evidence="3 4" key="1">
    <citation type="journal article" date="2001" name="J. Bacteriol.">
        <title>Genome sequence and comparative analysis of the solvent-producing bacterium Clostridium acetobutylicum.</title>
        <authorList>
            <person name="Nolling J."/>
            <person name="Breton G."/>
            <person name="Omelchenko M.V."/>
            <person name="Makarova K.S."/>
            <person name="Zeng Q."/>
            <person name="Gibson R."/>
            <person name="Lee H.M."/>
            <person name="Dubois J."/>
            <person name="Qiu D."/>
            <person name="Hitti J."/>
            <person name="Wolf Y.I."/>
            <person name="Tatusov R.L."/>
            <person name="Sabathe F."/>
            <person name="Doucette-Stamm L."/>
            <person name="Soucaille P."/>
            <person name="Daly M.J."/>
            <person name="Bennett G.N."/>
            <person name="Koonin E.V."/>
            <person name="Smith D.R."/>
        </authorList>
    </citation>
    <scope>NUCLEOTIDE SEQUENCE [LARGE SCALE GENOMIC DNA]</scope>
    <source>
        <strain evidence="4">ATCC 824 / DSM 792 / JCM 1419 / LMG 5710 / VKM B-1787</strain>
    </source>
</reference>
<feature type="coiled-coil region" evidence="1">
    <location>
        <begin position="144"/>
        <end position="178"/>
    </location>
</feature>
<dbReference type="Proteomes" id="UP000000814">
    <property type="component" value="Chromosome"/>
</dbReference>
<evidence type="ECO:0000256" key="2">
    <source>
        <dbReference type="SAM" id="Phobius"/>
    </source>
</evidence>
<keyword evidence="2" id="KW-1133">Transmembrane helix</keyword>
<keyword evidence="4" id="KW-1185">Reference proteome</keyword>
<keyword evidence="1" id="KW-0175">Coiled coil</keyword>
<evidence type="ECO:0000313" key="3">
    <source>
        <dbReference type="EMBL" id="AAK79839.1"/>
    </source>
</evidence>
<gene>
    <name evidence="3" type="ordered locus">CA_C1875</name>
</gene>
<dbReference type="eggNOG" id="ENOG503259V">
    <property type="taxonomic scope" value="Bacteria"/>
</dbReference>
<dbReference type="RefSeq" id="WP_010965180.1">
    <property type="nucleotide sequence ID" value="NC_003030.1"/>
</dbReference>
<dbReference type="OrthoDB" id="1938851at2"/>
<dbReference type="AlphaFoldDB" id="Q97HY1"/>
<dbReference type="PIR" id="D97131">
    <property type="entry name" value="D97131"/>
</dbReference>
<dbReference type="KEGG" id="cac:CA_C1875"/>
<organism evidence="3 4">
    <name type="scientific">Clostridium acetobutylicum (strain ATCC 824 / DSM 792 / JCM 1419 / IAM 19013 / LMG 5710 / NBRC 13948 / NRRL B-527 / VKM B-1787 / 2291 / W)</name>
    <dbReference type="NCBI Taxonomy" id="272562"/>
    <lineage>
        <taxon>Bacteria</taxon>
        <taxon>Bacillati</taxon>
        <taxon>Bacillota</taxon>
        <taxon>Clostridia</taxon>
        <taxon>Eubacteriales</taxon>
        <taxon>Clostridiaceae</taxon>
        <taxon>Clostridium</taxon>
    </lineage>
</organism>
<dbReference type="GeneID" id="44998364"/>
<feature type="transmembrane region" description="Helical" evidence="2">
    <location>
        <begin position="6"/>
        <end position="26"/>
    </location>
</feature>
<dbReference type="HOGENOM" id="CLU_1445287_0_0_9"/>
<proteinExistence type="predicted"/>
<accession>Q97HY1</accession>
<dbReference type="PATRIC" id="fig|272562.8.peg.2078"/>
<protein>
    <submittedName>
        <fullName evidence="3">Uncharacterized protein</fullName>
    </submittedName>
</protein>
<keyword evidence="2" id="KW-0472">Membrane</keyword>
<dbReference type="CDD" id="cd14686">
    <property type="entry name" value="bZIP"/>
    <property type="match status" value="1"/>
</dbReference>
<evidence type="ECO:0000256" key="1">
    <source>
        <dbReference type="SAM" id="Coils"/>
    </source>
</evidence>
<name>Q97HY1_CLOAB</name>
<sequence>MEKYNFIIAMVIILGVCGAGYVFAYLKKKGFKTGTVLDGAQTVAGDVGTAIRAAESLAPNNRTLNLLDTIDKIVYKSVMGTKQLYISSQLPADQRKDNAKKLISAGLKIANISETPSLDIFIDAVLEQTIYDSKTDTEKKVQEQNTLQTQITQLTTEKAQLQANNTELANKNVELTNKLNTVLSTIK</sequence>
<dbReference type="EMBL" id="AE001437">
    <property type="protein sequence ID" value="AAK79839.1"/>
    <property type="molecule type" value="Genomic_DNA"/>
</dbReference>
<dbReference type="STRING" id="272562.CA_C1875"/>
<keyword evidence="2" id="KW-0812">Transmembrane</keyword>
<evidence type="ECO:0000313" key="4">
    <source>
        <dbReference type="Proteomes" id="UP000000814"/>
    </source>
</evidence>